<dbReference type="STRING" id="1121279.SAMN02745887_00046"/>
<keyword evidence="12" id="KW-0813">Transport</keyword>
<reference evidence="13 14" key="1">
    <citation type="submission" date="2016-11" db="EMBL/GenBank/DDBJ databases">
        <authorList>
            <person name="Jaros S."/>
            <person name="Januszkiewicz K."/>
            <person name="Wedrychowicz H."/>
        </authorList>
    </citation>
    <scope>NUCLEOTIDE SEQUENCE [LARGE SCALE GENOMIC DNA]</scope>
    <source>
        <strain evidence="13 14">DSM 18899</strain>
    </source>
</reference>
<dbReference type="NCBIfam" id="TIGR00494">
    <property type="entry name" value="crcB"/>
    <property type="match status" value="1"/>
</dbReference>
<evidence type="ECO:0000256" key="4">
    <source>
        <dbReference type="ARBA" id="ARBA00022692"/>
    </source>
</evidence>
<feature type="transmembrane region" description="Helical" evidence="12">
    <location>
        <begin position="34"/>
        <end position="55"/>
    </location>
</feature>
<organism evidence="13 14">
    <name type="scientific">Chitinimonas taiwanensis DSM 18899</name>
    <dbReference type="NCBI Taxonomy" id="1121279"/>
    <lineage>
        <taxon>Bacteria</taxon>
        <taxon>Pseudomonadati</taxon>
        <taxon>Pseudomonadota</taxon>
        <taxon>Betaproteobacteria</taxon>
        <taxon>Neisseriales</taxon>
        <taxon>Chitinibacteraceae</taxon>
        <taxon>Chitinimonas</taxon>
    </lineage>
</organism>
<keyword evidence="14" id="KW-1185">Reference proteome</keyword>
<accession>A0A1K2H4C3</accession>
<evidence type="ECO:0000256" key="8">
    <source>
        <dbReference type="ARBA" id="ARBA00023136"/>
    </source>
</evidence>
<sequence length="128" mass="13435">MGWAIAAITLGASFGALGRWGLSLWLNPLAPQLPLGTLAANLVGGYLVGLALAFFTSHASLAPEWRLFAITGFLGGLTTFSTFSAEVVGMLLKGQMAWALATAGLHMLGSFLMTAAGIYTFQWMVRPA</sequence>
<evidence type="ECO:0000256" key="12">
    <source>
        <dbReference type="HAMAP-Rule" id="MF_00454"/>
    </source>
</evidence>
<keyword evidence="7 12" id="KW-0406">Ion transport</keyword>
<keyword evidence="8 12" id="KW-0472">Membrane</keyword>
<keyword evidence="6 12" id="KW-0915">Sodium</keyword>
<dbReference type="GO" id="GO:0046872">
    <property type="term" value="F:metal ion binding"/>
    <property type="evidence" value="ECO:0007669"/>
    <property type="project" value="UniProtKB-KW"/>
</dbReference>
<gene>
    <name evidence="12" type="primary">fluC</name>
    <name evidence="12" type="synonym">crcB</name>
    <name evidence="13" type="ORF">SAMN02745887_00046</name>
</gene>
<evidence type="ECO:0000313" key="13">
    <source>
        <dbReference type="EMBL" id="SFZ70096.1"/>
    </source>
</evidence>
<comment type="function">
    <text evidence="12">Fluoride-specific ion channel. Important for reducing fluoride concentration in the cell, thus reducing its toxicity.</text>
</comment>
<keyword evidence="5 12" id="KW-1133">Transmembrane helix</keyword>
<evidence type="ECO:0000256" key="10">
    <source>
        <dbReference type="ARBA" id="ARBA00035120"/>
    </source>
</evidence>
<dbReference type="Pfam" id="PF02537">
    <property type="entry name" value="CRCB"/>
    <property type="match status" value="1"/>
</dbReference>
<comment type="activity regulation">
    <text evidence="12">Na(+) is not transported, but it plays an essential structural role and its presence is essential for fluoride channel function.</text>
</comment>
<dbReference type="EMBL" id="FPKR01000001">
    <property type="protein sequence ID" value="SFZ70096.1"/>
    <property type="molecule type" value="Genomic_DNA"/>
</dbReference>
<evidence type="ECO:0000256" key="7">
    <source>
        <dbReference type="ARBA" id="ARBA00023065"/>
    </source>
</evidence>
<evidence type="ECO:0000313" key="14">
    <source>
        <dbReference type="Proteomes" id="UP000186513"/>
    </source>
</evidence>
<evidence type="ECO:0000256" key="1">
    <source>
        <dbReference type="ARBA" id="ARBA00004651"/>
    </source>
</evidence>
<evidence type="ECO:0000256" key="11">
    <source>
        <dbReference type="ARBA" id="ARBA00035585"/>
    </source>
</evidence>
<dbReference type="RefSeq" id="WP_072426612.1">
    <property type="nucleotide sequence ID" value="NZ_FPKR01000001.1"/>
</dbReference>
<feature type="transmembrane region" description="Helical" evidence="12">
    <location>
        <begin position="98"/>
        <end position="121"/>
    </location>
</feature>
<dbReference type="GO" id="GO:0005886">
    <property type="term" value="C:plasma membrane"/>
    <property type="evidence" value="ECO:0007669"/>
    <property type="project" value="UniProtKB-SubCell"/>
</dbReference>
<keyword evidence="2 12" id="KW-1003">Cell membrane</keyword>
<dbReference type="HAMAP" id="MF_00454">
    <property type="entry name" value="FluC"/>
    <property type="match status" value="1"/>
</dbReference>
<comment type="subcellular location">
    <subcellularLocation>
        <location evidence="1 12">Cell membrane</location>
        <topology evidence="1 12">Multi-pass membrane protein</topology>
    </subcellularLocation>
</comment>
<dbReference type="PANTHER" id="PTHR28259:SF1">
    <property type="entry name" value="FLUORIDE EXPORT PROTEIN 1-RELATED"/>
    <property type="match status" value="1"/>
</dbReference>
<dbReference type="AlphaFoldDB" id="A0A1K2H4C3"/>
<evidence type="ECO:0000256" key="6">
    <source>
        <dbReference type="ARBA" id="ARBA00023053"/>
    </source>
</evidence>
<keyword evidence="4 12" id="KW-0812">Transmembrane</keyword>
<keyword evidence="12" id="KW-0479">Metal-binding</keyword>
<protein>
    <recommendedName>
        <fullName evidence="12">Fluoride-specific ion channel FluC</fullName>
    </recommendedName>
</protein>
<comment type="similarity">
    <text evidence="10 12">Belongs to the fluoride channel Fluc/FEX (TC 1.A.43) family.</text>
</comment>
<dbReference type="GO" id="GO:0062054">
    <property type="term" value="F:fluoride channel activity"/>
    <property type="evidence" value="ECO:0007669"/>
    <property type="project" value="UniProtKB-UniRule"/>
</dbReference>
<feature type="transmembrane region" description="Helical" evidence="12">
    <location>
        <begin position="67"/>
        <end position="92"/>
    </location>
</feature>
<name>A0A1K2H4C3_9NEIS</name>
<comment type="catalytic activity">
    <reaction evidence="11">
        <text>fluoride(in) = fluoride(out)</text>
        <dbReference type="Rhea" id="RHEA:76159"/>
        <dbReference type="ChEBI" id="CHEBI:17051"/>
    </reaction>
    <physiologicalReaction direction="left-to-right" evidence="11">
        <dbReference type="Rhea" id="RHEA:76160"/>
    </physiologicalReaction>
</comment>
<feature type="binding site" evidence="12">
    <location>
        <position position="75"/>
    </location>
    <ligand>
        <name>Na(+)</name>
        <dbReference type="ChEBI" id="CHEBI:29101"/>
        <note>structural</note>
    </ligand>
</feature>
<dbReference type="PANTHER" id="PTHR28259">
    <property type="entry name" value="FLUORIDE EXPORT PROTEIN 1-RELATED"/>
    <property type="match status" value="1"/>
</dbReference>
<evidence type="ECO:0000256" key="2">
    <source>
        <dbReference type="ARBA" id="ARBA00022475"/>
    </source>
</evidence>
<proteinExistence type="inferred from homology"/>
<dbReference type="InterPro" id="IPR003691">
    <property type="entry name" value="FluC"/>
</dbReference>
<dbReference type="NCBIfam" id="NF010792">
    <property type="entry name" value="PRK14196.1"/>
    <property type="match status" value="1"/>
</dbReference>
<keyword evidence="9 12" id="KW-0407">Ion channel</keyword>
<dbReference type="GO" id="GO:0140114">
    <property type="term" value="P:cellular detoxification of fluoride"/>
    <property type="evidence" value="ECO:0007669"/>
    <property type="project" value="UniProtKB-UniRule"/>
</dbReference>
<dbReference type="Proteomes" id="UP000186513">
    <property type="component" value="Unassembled WGS sequence"/>
</dbReference>
<feature type="binding site" evidence="12">
    <location>
        <position position="78"/>
    </location>
    <ligand>
        <name>Na(+)</name>
        <dbReference type="ChEBI" id="CHEBI:29101"/>
        <note>structural</note>
    </ligand>
</feature>
<evidence type="ECO:0000256" key="3">
    <source>
        <dbReference type="ARBA" id="ARBA00022519"/>
    </source>
</evidence>
<dbReference type="OrthoDB" id="9806299at2"/>
<keyword evidence="3" id="KW-0997">Cell inner membrane</keyword>
<evidence type="ECO:0000256" key="9">
    <source>
        <dbReference type="ARBA" id="ARBA00023303"/>
    </source>
</evidence>
<evidence type="ECO:0000256" key="5">
    <source>
        <dbReference type="ARBA" id="ARBA00022989"/>
    </source>
</evidence>